<dbReference type="Proteomes" id="UP001359485">
    <property type="component" value="Unassembled WGS sequence"/>
</dbReference>
<gene>
    <name evidence="2" type="ORF">RUM44_010143</name>
</gene>
<reference evidence="2 3" key="1">
    <citation type="submission" date="2023-09" db="EMBL/GenBank/DDBJ databases">
        <title>Genomes of two closely related lineages of the louse Polyplax serrata with different host specificities.</title>
        <authorList>
            <person name="Martinu J."/>
            <person name="Tarabai H."/>
            <person name="Stefka J."/>
            <person name="Hypsa V."/>
        </authorList>
    </citation>
    <scope>NUCLEOTIDE SEQUENCE [LARGE SCALE GENOMIC DNA]</scope>
    <source>
        <strain evidence="2">98ZLc_SE</strain>
    </source>
</reference>
<keyword evidence="3" id="KW-1185">Reference proteome</keyword>
<accession>A0ABR1AUP0</accession>
<feature type="region of interest" description="Disordered" evidence="1">
    <location>
        <begin position="1"/>
        <end position="29"/>
    </location>
</feature>
<proteinExistence type="predicted"/>
<evidence type="ECO:0000256" key="1">
    <source>
        <dbReference type="SAM" id="MobiDB-lite"/>
    </source>
</evidence>
<dbReference type="EMBL" id="JAWJWF010000045">
    <property type="protein sequence ID" value="KAK6627664.1"/>
    <property type="molecule type" value="Genomic_DNA"/>
</dbReference>
<organism evidence="2 3">
    <name type="scientific">Polyplax serrata</name>
    <name type="common">Common mouse louse</name>
    <dbReference type="NCBI Taxonomy" id="468196"/>
    <lineage>
        <taxon>Eukaryota</taxon>
        <taxon>Metazoa</taxon>
        <taxon>Ecdysozoa</taxon>
        <taxon>Arthropoda</taxon>
        <taxon>Hexapoda</taxon>
        <taxon>Insecta</taxon>
        <taxon>Pterygota</taxon>
        <taxon>Neoptera</taxon>
        <taxon>Paraneoptera</taxon>
        <taxon>Psocodea</taxon>
        <taxon>Troctomorpha</taxon>
        <taxon>Phthiraptera</taxon>
        <taxon>Anoplura</taxon>
        <taxon>Polyplacidae</taxon>
        <taxon>Polyplax</taxon>
    </lineage>
</organism>
<evidence type="ECO:0000313" key="2">
    <source>
        <dbReference type="EMBL" id="KAK6627664.1"/>
    </source>
</evidence>
<evidence type="ECO:0000313" key="3">
    <source>
        <dbReference type="Proteomes" id="UP001359485"/>
    </source>
</evidence>
<name>A0ABR1AUP0_POLSC</name>
<protein>
    <submittedName>
        <fullName evidence="2">Uncharacterized protein</fullName>
    </submittedName>
</protein>
<sequence length="100" mass="10992">MEVSEVTPEETPEVFPEGDTAGNKKNKGKQINTVVEYHPFDLPTPSACIRVHLMLIFLTDTQGQQQYVPGGSTGARASLRRQQSQVHPLQRTPPNGLHAS</sequence>
<feature type="region of interest" description="Disordered" evidence="1">
    <location>
        <begin position="64"/>
        <end position="100"/>
    </location>
</feature>
<comment type="caution">
    <text evidence="2">The sequence shown here is derived from an EMBL/GenBank/DDBJ whole genome shotgun (WGS) entry which is preliminary data.</text>
</comment>